<dbReference type="Gene3D" id="2.40.30.170">
    <property type="match status" value="1"/>
</dbReference>
<dbReference type="EMBL" id="JAETWB010000004">
    <property type="protein sequence ID" value="MBL6078924.1"/>
    <property type="molecule type" value="Genomic_DNA"/>
</dbReference>
<accession>A0ABS1U4R6</accession>
<dbReference type="SUPFAM" id="SSF111369">
    <property type="entry name" value="HlyD-like secretion proteins"/>
    <property type="match status" value="1"/>
</dbReference>
<dbReference type="PANTHER" id="PTHR30386">
    <property type="entry name" value="MEMBRANE FUSION SUBUNIT OF EMRAB-TOLC MULTIDRUG EFFLUX PUMP"/>
    <property type="match status" value="1"/>
</dbReference>
<gene>
    <name evidence="1" type="ORF">JMJ56_12975</name>
</gene>
<name>A0ABS1U4R6_9PROT</name>
<dbReference type="Gene3D" id="2.40.50.100">
    <property type="match status" value="1"/>
</dbReference>
<dbReference type="Gene3D" id="1.10.287.470">
    <property type="entry name" value="Helix hairpin bin"/>
    <property type="match status" value="1"/>
</dbReference>
<proteinExistence type="predicted"/>
<dbReference type="Proteomes" id="UP000660885">
    <property type="component" value="Unassembled WGS sequence"/>
</dbReference>
<sequence length="224" mass="23833">MGAAGGFAGLLGWLGLPPEAALLARLLGGFAIGLLQVTMMVGAMRSFPPPQRPLPLVLFALARARSLALLALWRRNSIDLSRLRELRTTGAGTQARLDDLTAADQPTRATVLEAKANLDLQRQTLQQVDADALVAGDAGRGGASLASARIALEDTEVWAPIAGVVANRCMRVGEHVAVRTRMPSIVPLEGLWIEANFCETQMERMAAVELPLRPGLDPTRGSGR</sequence>
<reference evidence="1 2" key="1">
    <citation type="submission" date="2021-01" db="EMBL/GenBank/DDBJ databases">
        <title>Belnapia mucosa sp. nov. and Belnapia arida sp. nov., isolated from the Tabernas Desert (Almeria, Spain).</title>
        <authorList>
            <person name="Molina-Menor E."/>
            <person name="Vidal-Verdu A."/>
            <person name="Calonge A."/>
            <person name="Satari L."/>
            <person name="Pereto J."/>
            <person name="Porcar M."/>
        </authorList>
    </citation>
    <scope>NUCLEOTIDE SEQUENCE [LARGE SCALE GENOMIC DNA]</scope>
    <source>
        <strain evidence="1 2">T18</strain>
    </source>
</reference>
<evidence type="ECO:0000313" key="1">
    <source>
        <dbReference type="EMBL" id="MBL6078924.1"/>
    </source>
</evidence>
<evidence type="ECO:0000313" key="2">
    <source>
        <dbReference type="Proteomes" id="UP000660885"/>
    </source>
</evidence>
<comment type="caution">
    <text evidence="1">The sequence shown here is derived from an EMBL/GenBank/DDBJ whole genome shotgun (WGS) entry which is preliminary data.</text>
</comment>
<protein>
    <submittedName>
        <fullName evidence="1">Uncharacterized protein</fullName>
    </submittedName>
</protein>
<dbReference type="RefSeq" id="WP_202832185.1">
    <property type="nucleotide sequence ID" value="NZ_JAETWB010000004.1"/>
</dbReference>
<dbReference type="PANTHER" id="PTHR30386:SF24">
    <property type="entry name" value="MULTIDRUG RESISTANCE EFFLUX PUMP"/>
    <property type="match status" value="1"/>
</dbReference>
<keyword evidence="2" id="KW-1185">Reference proteome</keyword>
<organism evidence="1 2">
    <name type="scientific">Belnapia arida</name>
    <dbReference type="NCBI Taxonomy" id="2804533"/>
    <lineage>
        <taxon>Bacteria</taxon>
        <taxon>Pseudomonadati</taxon>
        <taxon>Pseudomonadota</taxon>
        <taxon>Alphaproteobacteria</taxon>
        <taxon>Acetobacterales</taxon>
        <taxon>Roseomonadaceae</taxon>
        <taxon>Belnapia</taxon>
    </lineage>
</organism>
<dbReference type="InterPro" id="IPR050739">
    <property type="entry name" value="MFP"/>
</dbReference>